<keyword evidence="5" id="KW-0378">Hydrolase</keyword>
<evidence type="ECO:0000256" key="1">
    <source>
        <dbReference type="ARBA" id="ARBA00007277"/>
    </source>
</evidence>
<dbReference type="Proteomes" id="UP001500359">
    <property type="component" value="Unassembled WGS sequence"/>
</dbReference>
<evidence type="ECO:0000313" key="9">
    <source>
        <dbReference type="Proteomes" id="UP001500359"/>
    </source>
</evidence>
<keyword evidence="3" id="KW-0732">Signal</keyword>
<dbReference type="Pfam" id="PF03009">
    <property type="entry name" value="GDPD"/>
    <property type="match status" value="1"/>
</dbReference>
<dbReference type="EC" id="3.1.4.46" evidence="2"/>
<dbReference type="SUPFAM" id="SSF51695">
    <property type="entry name" value="PLC-like phosphodiesterases"/>
    <property type="match status" value="1"/>
</dbReference>
<evidence type="ECO:0000256" key="5">
    <source>
        <dbReference type="ARBA" id="ARBA00022801"/>
    </source>
</evidence>
<comment type="caution">
    <text evidence="8">The sequence shown here is derived from an EMBL/GenBank/DDBJ whole genome shotgun (WGS) entry which is preliminary data.</text>
</comment>
<dbReference type="PANTHER" id="PTHR43620:SF7">
    <property type="entry name" value="GLYCEROPHOSPHODIESTER PHOSPHODIESTERASE GDPD5-RELATED"/>
    <property type="match status" value="1"/>
</dbReference>
<evidence type="ECO:0000256" key="4">
    <source>
        <dbReference type="ARBA" id="ARBA00022798"/>
    </source>
</evidence>
<evidence type="ECO:0000256" key="6">
    <source>
        <dbReference type="ARBA" id="ARBA00047512"/>
    </source>
</evidence>
<feature type="domain" description="GP-PDE" evidence="7">
    <location>
        <begin position="4"/>
        <end position="305"/>
    </location>
</feature>
<gene>
    <name evidence="8" type="primary">glpQ</name>
    <name evidence="8" type="ORF">GCM10009114_27790</name>
</gene>
<keyword evidence="9" id="KW-1185">Reference proteome</keyword>
<evidence type="ECO:0000313" key="8">
    <source>
        <dbReference type="EMBL" id="GAA0858379.1"/>
    </source>
</evidence>
<dbReference type="Gene3D" id="3.20.20.190">
    <property type="entry name" value="Phosphatidylinositol (PI) phosphodiesterase"/>
    <property type="match status" value="1"/>
</dbReference>
<comment type="catalytic activity">
    <reaction evidence="6">
        <text>a sn-glycero-3-phosphodiester + H2O = an alcohol + sn-glycerol 3-phosphate + H(+)</text>
        <dbReference type="Rhea" id="RHEA:12969"/>
        <dbReference type="ChEBI" id="CHEBI:15377"/>
        <dbReference type="ChEBI" id="CHEBI:15378"/>
        <dbReference type="ChEBI" id="CHEBI:30879"/>
        <dbReference type="ChEBI" id="CHEBI:57597"/>
        <dbReference type="ChEBI" id="CHEBI:83408"/>
        <dbReference type="EC" id="3.1.4.46"/>
    </reaction>
</comment>
<reference evidence="9" key="1">
    <citation type="journal article" date="2019" name="Int. J. Syst. Evol. Microbiol.">
        <title>The Global Catalogue of Microorganisms (GCM) 10K type strain sequencing project: providing services to taxonomists for standard genome sequencing and annotation.</title>
        <authorList>
            <consortium name="The Broad Institute Genomics Platform"/>
            <consortium name="The Broad Institute Genome Sequencing Center for Infectious Disease"/>
            <person name="Wu L."/>
            <person name="Ma J."/>
        </authorList>
    </citation>
    <scope>NUCLEOTIDE SEQUENCE [LARGE SCALE GENOMIC DNA]</scope>
    <source>
        <strain evidence="9">JCM 15896</strain>
    </source>
</reference>
<dbReference type="PANTHER" id="PTHR43620">
    <property type="entry name" value="GLYCEROPHOSPHORYL DIESTER PHOSPHODIESTERASE"/>
    <property type="match status" value="1"/>
</dbReference>
<dbReference type="EMBL" id="BAAAFD010000008">
    <property type="protein sequence ID" value="GAA0858379.1"/>
    <property type="molecule type" value="Genomic_DNA"/>
</dbReference>
<dbReference type="PROSITE" id="PS51704">
    <property type="entry name" value="GP_PDE"/>
    <property type="match status" value="1"/>
</dbReference>
<dbReference type="InterPro" id="IPR030395">
    <property type="entry name" value="GP_PDE_dom"/>
</dbReference>
<name>A0ABP3WXZ0_9ALTE</name>
<accession>A0ABP3WXZ0</accession>
<evidence type="ECO:0000259" key="7">
    <source>
        <dbReference type="PROSITE" id="PS51704"/>
    </source>
</evidence>
<keyword evidence="4" id="KW-0319">Glycerol metabolism</keyword>
<dbReference type="NCBIfam" id="NF008354">
    <property type="entry name" value="PRK11143.1"/>
    <property type="match status" value="1"/>
</dbReference>
<evidence type="ECO:0000256" key="2">
    <source>
        <dbReference type="ARBA" id="ARBA00012247"/>
    </source>
</evidence>
<organism evidence="8 9">
    <name type="scientific">Aliiglaciecola litoralis</name>
    <dbReference type="NCBI Taxonomy" id="582857"/>
    <lineage>
        <taxon>Bacteria</taxon>
        <taxon>Pseudomonadati</taxon>
        <taxon>Pseudomonadota</taxon>
        <taxon>Gammaproteobacteria</taxon>
        <taxon>Alteromonadales</taxon>
        <taxon>Alteromonadaceae</taxon>
        <taxon>Aliiglaciecola</taxon>
    </lineage>
</organism>
<protein>
    <recommendedName>
        <fullName evidence="2">glycerophosphodiester phosphodiesterase</fullName>
        <ecNumber evidence="2">3.1.4.46</ecNumber>
    </recommendedName>
</protein>
<evidence type="ECO:0000256" key="3">
    <source>
        <dbReference type="ARBA" id="ARBA00022729"/>
    </source>
</evidence>
<dbReference type="InterPro" id="IPR017946">
    <property type="entry name" value="PLC-like_Pdiesterase_TIM-brl"/>
</dbReference>
<sequence length="319" mass="36336">MAKPVVIAHRGASGYLPEHTLEAAILAYAQGADFIEQDIVLSKDHVPIVLHDIHLESVTNVESVFPNRHRADNRFYAIDFTLAELQQLQKHERTDPQGHQVYANRYQGLSPFKISTLEQHINLVMQLNRQFGKQVGWYPEIKSPAWHRQQGADISKVVLELLRKYQLDRADSNLFVQCFDFTETQRLRNELGAKVKLVQLIAENDWNESSTNYDRLKTIEGLKEIARVAQGIGPWLPQLFDLNTLQPTDLTKHAKQQGLLIHPYTFRVDQLPQGLNSQATLDILFEGLQVDGVFSDFTDVVVDYLKAKPSPSVKSPSEF</sequence>
<comment type="similarity">
    <text evidence="1">Belongs to the glycerophosphoryl diester phosphodiesterase family.</text>
</comment>
<proteinExistence type="inferred from homology"/>